<evidence type="ECO:0000313" key="2">
    <source>
        <dbReference type="EMBL" id="CAK0856160.1"/>
    </source>
</evidence>
<feature type="region of interest" description="Disordered" evidence="1">
    <location>
        <begin position="1476"/>
        <end position="1495"/>
    </location>
</feature>
<dbReference type="Proteomes" id="UP001189429">
    <property type="component" value="Unassembled WGS sequence"/>
</dbReference>
<protein>
    <submittedName>
        <fullName evidence="2">Uncharacterized protein</fullName>
    </submittedName>
</protein>
<gene>
    <name evidence="2" type="ORF">PCOR1329_LOCUS46617</name>
</gene>
<feature type="compositionally biased region" description="Basic and acidic residues" evidence="1">
    <location>
        <begin position="468"/>
        <end position="484"/>
    </location>
</feature>
<keyword evidence="3" id="KW-1185">Reference proteome</keyword>
<reference evidence="2" key="1">
    <citation type="submission" date="2023-10" db="EMBL/GenBank/DDBJ databases">
        <authorList>
            <person name="Chen Y."/>
            <person name="Shah S."/>
            <person name="Dougan E. K."/>
            <person name="Thang M."/>
            <person name="Chan C."/>
        </authorList>
    </citation>
    <scope>NUCLEOTIDE SEQUENCE [LARGE SCALE GENOMIC DNA]</scope>
</reference>
<evidence type="ECO:0000313" key="3">
    <source>
        <dbReference type="Proteomes" id="UP001189429"/>
    </source>
</evidence>
<feature type="region of interest" description="Disordered" evidence="1">
    <location>
        <begin position="1179"/>
        <end position="1242"/>
    </location>
</feature>
<feature type="compositionally biased region" description="Basic and acidic residues" evidence="1">
    <location>
        <begin position="1201"/>
        <end position="1215"/>
    </location>
</feature>
<name>A0ABN9UA20_9DINO</name>
<sequence>MAVAPPPAVPAETISRVQEMDIRLRTQWPLEPCVREVIQNIRMDNAGRDETTTKVARHYLAQSGSRANVDFRVSSKVSLAANLGVDRKNILSTLYRTASMVVHVDRGVRFAVESTLATTLHDCDLLVYIDASMNDETPLKLGLQRQNDHNIQHTHNPAEASTSLALTMPGMPVMSGREKTAAKILQSRDSWGVLFRRRDGQLAACWGRSSTWLQLLDRTTGEVLREATCQRSSITQFCEKFKSKTRLTCLDKAASNEKAERAYLKDLNEVAGGWQRLHIFCEVHLVALAHKKTFKLCDALISGQIHLALSINEGTGFTRFAMCVKKAVKARMQLSLAYLPNGDWRKRDCVEVYLPENATHDEDYVKEVISESLTRCLVGARFTVYNRSKWTRSDSAWDEFCLLEGCHGLASAAWERWCREARDLAASQFDGANAPTVPHDTAASLLHLAAVMDAPMYDSSGDANVPKPDADKHDSSKQARANAHREEHALHRRLATTFLQSDPLGCALVIRQTMEPLRNLLKQHLEHCGVPYADRQEAAAAQSCTNEGVPGEGRAYPIVESAMGQFEASFHLRVKLLMDHPALWVDLIAPERQTLSLRGFAFRLLSAADCLIQETLDLHHSTFPMKMFRLLGGAQSSDITCFPPCMYDDWSWAFLERYREDPDFVDGDVARAELRLHAYLAGVNIAPVEATHSAVRRRLFAKGNQTHAEGHAELSAEHMLDRARRFGKEWESTCEPHHINLGGPCDPDDDGSGQSSKRGGGGAWRAFVRRESANSTGRPDLRELGRRYRELPEAELADLRVVGKHATEQWRDGANGTAVGSSFGLRAKDVQRALHRQRLEGLASRAVAIQSEAPVVDTAVLCDSAIASAVVGRSYAEEFDLKEISKSARATLRSELRALKKCDEDSFKCLTEWQRIQKIDAEKTLYETVPGLEICKESIDAVPNCRQHVYTVKHPCELSAASAAVVSNSTSTSNLNKYLEEFWTSLHKPIMHQECRPIGKAPKAPIKPPCYTVGRCLCGPAGTRLLKLRARFHALLKLPTRKNTEGADLLASRKLFLHLVGESPLEESPWRAACGEQSQPVLDVWWHISAHSLNPFRGTYRVLDFCSAEERSGVEEVLLKATDSKLVDWDAFATLSRDVSWAREFYVLCEGGRIVDNFRPGDVLVKRLVTEPVPLPFWDPTKPISGMHGDTDGLGDGDADDAGHLDDKGDDHEFGDGASDEEGDHFEHDVGSDEASAEADSEDIRGAECVDQRVLAYARCLRASSKWPRIPEAFELAAAAEGGNASIARWSTRLFTRMDQHLSMMISGGIFFLYRMAVILSPWLATRATCTWSATTAETVLALTNLMGVMAVAVLGEARGPAVGLADRGHADAFFIHPHGTVKYYARYERFEASCNVCPRIGGKPCRLTRTSRARDGNAAQGRPMGAIWAWLDWGPEALARNIPHKAPLHMLVALPHAARRAARHAYRVMPGGADITAYERPQRDGEDSEPDGLA</sequence>
<feature type="region of interest" description="Disordered" evidence="1">
    <location>
        <begin position="738"/>
        <end position="781"/>
    </location>
</feature>
<accession>A0ABN9UA20</accession>
<dbReference type="EMBL" id="CAUYUJ010015610">
    <property type="protein sequence ID" value="CAK0856160.1"/>
    <property type="molecule type" value="Genomic_DNA"/>
</dbReference>
<feature type="region of interest" description="Disordered" evidence="1">
    <location>
        <begin position="459"/>
        <end position="484"/>
    </location>
</feature>
<evidence type="ECO:0000256" key="1">
    <source>
        <dbReference type="SAM" id="MobiDB-lite"/>
    </source>
</evidence>
<comment type="caution">
    <text evidence="2">The sequence shown here is derived from an EMBL/GenBank/DDBJ whole genome shotgun (WGS) entry which is preliminary data.</text>
</comment>
<organism evidence="2 3">
    <name type="scientific">Prorocentrum cordatum</name>
    <dbReference type="NCBI Taxonomy" id="2364126"/>
    <lineage>
        <taxon>Eukaryota</taxon>
        <taxon>Sar</taxon>
        <taxon>Alveolata</taxon>
        <taxon>Dinophyceae</taxon>
        <taxon>Prorocentrales</taxon>
        <taxon>Prorocentraceae</taxon>
        <taxon>Prorocentrum</taxon>
    </lineage>
</organism>
<proteinExistence type="predicted"/>